<keyword evidence="2" id="KW-0732">Signal</keyword>
<accession>A0A9Q3YNT5</accession>
<dbReference type="Proteomes" id="UP000726777">
    <property type="component" value="Unassembled WGS sequence"/>
</dbReference>
<dbReference type="GO" id="GO:0009306">
    <property type="term" value="P:protein secretion"/>
    <property type="evidence" value="ECO:0007669"/>
    <property type="project" value="InterPro"/>
</dbReference>
<dbReference type="InterPro" id="IPR004846">
    <property type="entry name" value="T2SS/T3SS_dom"/>
</dbReference>
<dbReference type="PANTHER" id="PTHR30332">
    <property type="entry name" value="PROBABLE GENERAL SECRETION PATHWAY PROTEIN D"/>
    <property type="match status" value="1"/>
</dbReference>
<keyword evidence="3" id="KW-0472">Membrane</keyword>
<protein>
    <recommendedName>
        <fullName evidence="5">Type II/III secretion system secretin-like domain-containing protein</fullName>
    </recommendedName>
</protein>
<feature type="domain" description="Type II/III secretion system secretin-like" evidence="5">
    <location>
        <begin position="319"/>
        <end position="478"/>
    </location>
</feature>
<dbReference type="RefSeq" id="WP_228085929.1">
    <property type="nucleotide sequence ID" value="NZ_JACVHL010000029.1"/>
</dbReference>
<evidence type="ECO:0000256" key="1">
    <source>
        <dbReference type="ARBA" id="ARBA00004370"/>
    </source>
</evidence>
<evidence type="ECO:0000256" key="4">
    <source>
        <dbReference type="RuleBase" id="RU004003"/>
    </source>
</evidence>
<evidence type="ECO:0000313" key="6">
    <source>
        <dbReference type="EMBL" id="MCC3807645.1"/>
    </source>
</evidence>
<reference evidence="6" key="1">
    <citation type="submission" date="2020-09" db="EMBL/GenBank/DDBJ databases">
        <title>Genome sequence of Vibrio parahaemolyticus isolates.</title>
        <authorList>
            <person name="Hammerl J.A."/>
            <person name="Strauch E."/>
        </authorList>
    </citation>
    <scope>NUCLEOTIDE SEQUENCE</scope>
    <source>
        <strain evidence="6">17-VB00146</strain>
    </source>
</reference>
<gene>
    <name evidence="6" type="ORF">IB292_21735</name>
</gene>
<dbReference type="InterPro" id="IPR050810">
    <property type="entry name" value="Bact_Secretion_Sys_Channel"/>
</dbReference>
<dbReference type="Pfam" id="PF00263">
    <property type="entry name" value="Secretin"/>
    <property type="match status" value="1"/>
</dbReference>
<dbReference type="AlphaFoldDB" id="A0A9Q3YNT5"/>
<evidence type="ECO:0000256" key="3">
    <source>
        <dbReference type="ARBA" id="ARBA00023136"/>
    </source>
</evidence>
<dbReference type="GO" id="GO:0015627">
    <property type="term" value="C:type II protein secretion system complex"/>
    <property type="evidence" value="ECO:0007669"/>
    <property type="project" value="TreeGrafter"/>
</dbReference>
<dbReference type="PROSITE" id="PS51257">
    <property type="entry name" value="PROKAR_LIPOPROTEIN"/>
    <property type="match status" value="1"/>
</dbReference>
<comment type="subcellular location">
    <subcellularLocation>
        <location evidence="1">Membrane</location>
    </subcellularLocation>
</comment>
<evidence type="ECO:0000313" key="7">
    <source>
        <dbReference type="Proteomes" id="UP000726777"/>
    </source>
</evidence>
<dbReference type="GO" id="GO:0016020">
    <property type="term" value="C:membrane"/>
    <property type="evidence" value="ECO:0007669"/>
    <property type="project" value="UniProtKB-SubCell"/>
</dbReference>
<proteinExistence type="inferred from homology"/>
<sequence length="481" mass="53090">MTFKHLMVSAIITALVAGCASQEYNDNMATNQAVSDKIAEHTTYNAPSKVNYIKKPPTIISPIKEEYDNQWLKEVVSVNVSERPLSVVLEEVMYGTDVPIYFGEGVKPNQRVTLNFSSQRENLLNLLSRETGYGVEVKNGRLEITKTITRVFTLNIPTGEVSGQLGSQGSTNGDDSVRVEGQYLNVEFDEVKITQEVATTMKELLGGKKATDSVVTVSPNTTTLVVKTTPDKMQDVQRVFDHYQAELSKQVLLDIQVLEFRSNLGTERGIDWNIVRDTGDGVLQFFVPGTDTVSEGAGYGLAFQGSGKWDGTQSFIKVLEKQGSVSVQTPVTAMVLNNQPAKITQQRIVPYIDEASSESDEGVVSSSVTRDEKAEGIDMMVSAKVQPEHVWLRISGQLQKIVERNTEEVADIQLGMLTTQKSEITFVNKLRYGQTFVIASVKQNSSTVERTTNFWSTLFGGTGSMNETVETLVLLTPRKVE</sequence>
<dbReference type="EMBL" id="JACVHL010000029">
    <property type="protein sequence ID" value="MCC3807645.1"/>
    <property type="molecule type" value="Genomic_DNA"/>
</dbReference>
<dbReference type="PANTHER" id="PTHR30332:SF24">
    <property type="entry name" value="SECRETIN GSPD-RELATED"/>
    <property type="match status" value="1"/>
</dbReference>
<comment type="caution">
    <text evidence="6">The sequence shown here is derived from an EMBL/GenBank/DDBJ whole genome shotgun (WGS) entry which is preliminary data.</text>
</comment>
<evidence type="ECO:0000259" key="5">
    <source>
        <dbReference type="Pfam" id="PF00263"/>
    </source>
</evidence>
<organism evidence="6 7">
    <name type="scientific">Vibrio parahaemolyticus</name>
    <dbReference type="NCBI Taxonomy" id="670"/>
    <lineage>
        <taxon>Bacteria</taxon>
        <taxon>Pseudomonadati</taxon>
        <taxon>Pseudomonadota</taxon>
        <taxon>Gammaproteobacteria</taxon>
        <taxon>Vibrionales</taxon>
        <taxon>Vibrionaceae</taxon>
        <taxon>Vibrio</taxon>
    </lineage>
</organism>
<evidence type="ECO:0000256" key="2">
    <source>
        <dbReference type="ARBA" id="ARBA00022729"/>
    </source>
</evidence>
<comment type="similarity">
    <text evidence="4">Belongs to the bacterial secretin family.</text>
</comment>
<name>A0A9Q3YNT5_VIBPH</name>